<dbReference type="GeneID" id="66108549"/>
<feature type="compositionally biased region" description="Basic and acidic residues" evidence="1">
    <location>
        <begin position="543"/>
        <end position="566"/>
    </location>
</feature>
<keyword evidence="3" id="KW-1185">Reference proteome</keyword>
<feature type="region of interest" description="Disordered" evidence="1">
    <location>
        <begin position="322"/>
        <end position="350"/>
    </location>
</feature>
<feature type="region of interest" description="Disordered" evidence="1">
    <location>
        <begin position="505"/>
        <end position="654"/>
    </location>
</feature>
<comment type="caution">
    <text evidence="2">The sequence shown here is derived from an EMBL/GenBank/DDBJ whole genome shotgun (WGS) entry which is preliminary data.</text>
</comment>
<dbReference type="EMBL" id="MU250534">
    <property type="protein sequence ID" value="KAG7446544.1"/>
    <property type="molecule type" value="Genomic_DNA"/>
</dbReference>
<name>A0A9P7VTA8_9AGAR</name>
<feature type="compositionally biased region" description="Polar residues" evidence="1">
    <location>
        <begin position="588"/>
        <end position="599"/>
    </location>
</feature>
<dbReference type="Proteomes" id="UP000812287">
    <property type="component" value="Unassembled WGS sequence"/>
</dbReference>
<evidence type="ECO:0000313" key="2">
    <source>
        <dbReference type="EMBL" id="KAG7446544.1"/>
    </source>
</evidence>
<feature type="compositionally biased region" description="Polar residues" evidence="1">
    <location>
        <begin position="831"/>
        <end position="840"/>
    </location>
</feature>
<dbReference type="AlphaFoldDB" id="A0A9P7VTA8"/>
<feature type="compositionally biased region" description="Polar residues" evidence="1">
    <location>
        <begin position="70"/>
        <end position="87"/>
    </location>
</feature>
<feature type="region of interest" description="Disordered" evidence="1">
    <location>
        <begin position="814"/>
        <end position="843"/>
    </location>
</feature>
<feature type="compositionally biased region" description="Polar residues" evidence="1">
    <location>
        <begin position="135"/>
        <end position="146"/>
    </location>
</feature>
<proteinExistence type="predicted"/>
<feature type="compositionally biased region" description="Low complexity" evidence="1">
    <location>
        <begin position="600"/>
        <end position="626"/>
    </location>
</feature>
<accession>A0A9P7VTA8</accession>
<evidence type="ECO:0000256" key="1">
    <source>
        <dbReference type="SAM" id="MobiDB-lite"/>
    </source>
</evidence>
<feature type="region of interest" description="Disordered" evidence="1">
    <location>
        <begin position="28"/>
        <end position="167"/>
    </location>
</feature>
<dbReference type="OrthoDB" id="3357948at2759"/>
<sequence length="976" mass="108108">MSDTRRPPTYVSRPDLYTVNALNSFSFGNVQTSIPAPSPSIGPLDDPDDDAPGTIDVTPRPSVIDHGTYRPSQYRGSPYRSHSSQNYDPGHDPGPPLPSRRDPSRNHSSDTASRRTFGTSSASASASVTSLSSMGPASSHLTSATTTDDEREERGVEFDDDYNDYHDDDIEISSVMYEGSSVEGPAVSGRWMGSLSSFASGYGERRVSLPIAVPGSSSASTSNDGRRTDILTLRRPSKSLDEDSMLFNIHSSADCQTSSLPESDGDWRSLNAKGKGKTREDSLPPPPAKVTVEAQDFDLDWNAFGRGITSFDQPISDIVSTVDSRRGSTSRSLMNWGRRPSTATTGSSFSHDDIFTRHVAKGDPNYKDQRKVWTFRRDQSEGSGGPSASKKGGLLSPRGSVNERESSERERREKEARSSANWNGMRPNSYEVWRNPMVGRFKVERRTTPRREESSDVTVRGPVQRLLIDHFRDGSTQLVKQDDPCVTVHKHSKTVAFSISRAYRSRRRRSYATRPTSSTTSSSMILLAPRSVQEAYTSTTTTRKLESHGLLDERRDKSLGRKEKEKDRRRKVSGTDESSKKGKKKNEQSSVGSVTTRPVSTTDAASYPPSSASSSTADHSVSSSTRPLRRRRRDALDSDDDIPPRTPHSETYGTIDAAELNQLRARQHQSYHNTDDLGGSFWNRFRRGRSTRAVNGQLPAQRDVSYQPPWVTLESRNRQEQTQRVVDNLNHSFQEVGLLQVNTKPKPGVTRSKTKARVEKAVWTEIFKEIPQESLYMLIPLWPSDTDPLSAQIPYERPVVDRQYLLVCYKAPETGAPASHSKKRSVESKNKSPTSSWDSSTQKRDERNILLNEFRITGRLVSHTDIQGSGMRVSEGIIVNGSLKEAYDTRPPLANPGTRLIGQCRSREQGVEFDSDGLLSLGLCLTRNPYPPGTIAEEVEPSQPKPEQVLTPIGRAVVEMVWIGALALTSFGSVAS</sequence>
<feature type="compositionally biased region" description="Basic and acidic residues" evidence="1">
    <location>
        <begin position="401"/>
        <end position="417"/>
    </location>
</feature>
<feature type="compositionally biased region" description="Low complexity" evidence="1">
    <location>
        <begin position="512"/>
        <end position="523"/>
    </location>
</feature>
<feature type="compositionally biased region" description="Basic and acidic residues" evidence="1">
    <location>
        <begin position="99"/>
        <end position="108"/>
    </location>
</feature>
<dbReference type="RefSeq" id="XP_043040044.1">
    <property type="nucleotide sequence ID" value="XM_043186252.1"/>
</dbReference>
<protein>
    <submittedName>
        <fullName evidence="2">Uncharacterized protein</fullName>
    </submittedName>
</protein>
<reference evidence="2" key="1">
    <citation type="submission" date="2020-11" db="EMBL/GenBank/DDBJ databases">
        <title>Adaptations for nitrogen fixation in a non-lichenized fungal sporocarp promotes dispersal by wood-feeding termites.</title>
        <authorList>
            <consortium name="DOE Joint Genome Institute"/>
            <person name="Koch R.A."/>
            <person name="Yoon G."/>
            <person name="Arayal U."/>
            <person name="Lail K."/>
            <person name="Amirebrahimi M."/>
            <person name="Labutti K."/>
            <person name="Lipzen A."/>
            <person name="Riley R."/>
            <person name="Barry K."/>
            <person name="Henrissat B."/>
            <person name="Grigoriev I.V."/>
            <person name="Herr J.R."/>
            <person name="Aime M.C."/>
        </authorList>
    </citation>
    <scope>NUCLEOTIDE SEQUENCE</scope>
    <source>
        <strain evidence="2">MCA 3950</strain>
    </source>
</reference>
<feature type="compositionally biased region" description="Low complexity" evidence="1">
    <location>
        <begin position="386"/>
        <end position="400"/>
    </location>
</feature>
<organism evidence="2 3">
    <name type="scientific">Guyanagaster necrorhizus</name>
    <dbReference type="NCBI Taxonomy" id="856835"/>
    <lineage>
        <taxon>Eukaryota</taxon>
        <taxon>Fungi</taxon>
        <taxon>Dikarya</taxon>
        <taxon>Basidiomycota</taxon>
        <taxon>Agaricomycotina</taxon>
        <taxon>Agaricomycetes</taxon>
        <taxon>Agaricomycetidae</taxon>
        <taxon>Agaricales</taxon>
        <taxon>Marasmiineae</taxon>
        <taxon>Physalacriaceae</taxon>
        <taxon>Guyanagaster</taxon>
    </lineage>
</organism>
<gene>
    <name evidence="2" type="ORF">BT62DRAFT_931979</name>
</gene>
<feature type="region of interest" description="Disordered" evidence="1">
    <location>
        <begin position="376"/>
        <end position="423"/>
    </location>
</feature>
<feature type="compositionally biased region" description="Acidic residues" evidence="1">
    <location>
        <begin position="158"/>
        <end position="167"/>
    </location>
</feature>
<feature type="compositionally biased region" description="Polar residues" evidence="1">
    <location>
        <begin position="322"/>
        <end position="333"/>
    </location>
</feature>
<feature type="compositionally biased region" description="Low complexity" evidence="1">
    <location>
        <begin position="114"/>
        <end position="133"/>
    </location>
</feature>
<evidence type="ECO:0000313" key="3">
    <source>
        <dbReference type="Proteomes" id="UP000812287"/>
    </source>
</evidence>
<feature type="region of interest" description="Disordered" evidence="1">
    <location>
        <begin position="255"/>
        <end position="288"/>
    </location>
</feature>